<evidence type="ECO:0000313" key="2">
    <source>
        <dbReference type="EMBL" id="KAJ9537536.1"/>
    </source>
</evidence>
<evidence type="ECO:0000256" key="1">
    <source>
        <dbReference type="SAM" id="MobiDB-lite"/>
    </source>
</evidence>
<organism evidence="2 3">
    <name type="scientific">Centaurea solstitialis</name>
    <name type="common">yellow star-thistle</name>
    <dbReference type="NCBI Taxonomy" id="347529"/>
    <lineage>
        <taxon>Eukaryota</taxon>
        <taxon>Viridiplantae</taxon>
        <taxon>Streptophyta</taxon>
        <taxon>Embryophyta</taxon>
        <taxon>Tracheophyta</taxon>
        <taxon>Spermatophyta</taxon>
        <taxon>Magnoliopsida</taxon>
        <taxon>eudicotyledons</taxon>
        <taxon>Gunneridae</taxon>
        <taxon>Pentapetalae</taxon>
        <taxon>asterids</taxon>
        <taxon>campanulids</taxon>
        <taxon>Asterales</taxon>
        <taxon>Asteraceae</taxon>
        <taxon>Carduoideae</taxon>
        <taxon>Cardueae</taxon>
        <taxon>Centaureinae</taxon>
        <taxon>Centaurea</taxon>
    </lineage>
</organism>
<name>A0AA38SJJ0_9ASTR</name>
<evidence type="ECO:0000313" key="3">
    <source>
        <dbReference type="Proteomes" id="UP001172457"/>
    </source>
</evidence>
<proteinExistence type="predicted"/>
<sequence length="180" mass="20146">MVPSADRPLCKVAFQAVSLTERTEFKLIPTCSYGGSQSLFIEVSNSTMTVRVAGEPVVVALNTPRYGPEELRGISNPTGARKKAKPSPYDRFPSVSMMNCKHFEDSSTKKDVGSSLGLCGEVLYLLNLYLKNPTEKLMLISVKFWKLSQYDVMLVRVFMMLSGCLYEFKVHLEGLRVFIT</sequence>
<comment type="caution">
    <text evidence="2">The sequence shown here is derived from an EMBL/GenBank/DDBJ whole genome shotgun (WGS) entry which is preliminary data.</text>
</comment>
<feature type="region of interest" description="Disordered" evidence="1">
    <location>
        <begin position="70"/>
        <end position="90"/>
    </location>
</feature>
<dbReference type="Proteomes" id="UP001172457">
    <property type="component" value="Chromosome 8"/>
</dbReference>
<keyword evidence="3" id="KW-1185">Reference proteome</keyword>
<reference evidence="2" key="1">
    <citation type="submission" date="2023-03" db="EMBL/GenBank/DDBJ databases">
        <title>Chromosome-scale reference genome and RAD-based genetic map of yellow starthistle (Centaurea solstitialis) reveal putative structural variation and QTLs associated with invader traits.</title>
        <authorList>
            <person name="Reatini B."/>
            <person name="Cang F.A."/>
            <person name="Jiang Q."/>
            <person name="Mckibben M.T.W."/>
            <person name="Barker M.S."/>
            <person name="Rieseberg L.H."/>
            <person name="Dlugosch K.M."/>
        </authorList>
    </citation>
    <scope>NUCLEOTIDE SEQUENCE</scope>
    <source>
        <strain evidence="2">CAN-66</strain>
        <tissue evidence="2">Leaf</tissue>
    </source>
</reference>
<dbReference type="AlphaFoldDB" id="A0AA38SJJ0"/>
<protein>
    <submittedName>
        <fullName evidence="2">Uncharacterized protein</fullName>
    </submittedName>
</protein>
<dbReference type="EMBL" id="JARYMX010000008">
    <property type="protein sequence ID" value="KAJ9537536.1"/>
    <property type="molecule type" value="Genomic_DNA"/>
</dbReference>
<accession>A0AA38SJJ0</accession>
<gene>
    <name evidence="2" type="ORF">OSB04_030269</name>
</gene>